<dbReference type="InterPro" id="IPR011010">
    <property type="entry name" value="DNA_brk_join_enz"/>
</dbReference>
<dbReference type="InterPro" id="IPR002104">
    <property type="entry name" value="Integrase_catalytic"/>
</dbReference>
<keyword evidence="6" id="KW-1185">Reference proteome</keyword>
<accession>A0A2K9IZX3</accession>
<dbReference type="Proteomes" id="UP001356080">
    <property type="component" value="Unassembled WGS sequence"/>
</dbReference>
<reference evidence="3" key="1">
    <citation type="submission" date="2016-11" db="EMBL/GenBank/DDBJ databases">
        <title>Complete genome sequence of Virgibacillus dokdonensis 21D, a halophilic bacterium isolated from the deep hypersaline anoxic basin Discovery in the Mediterranean Sea.</title>
        <authorList>
            <person name="Zeaiter Z."/>
            <person name="Booth J.M."/>
            <person name="Prosdocimi E.M."/>
            <person name="Mapelli F."/>
            <person name="Fusi M."/>
            <person name="Daffonchio D."/>
            <person name="Borin S."/>
            <person name="Crotti E."/>
        </authorList>
    </citation>
    <scope>NUCLEOTIDE SEQUENCE</scope>
    <source>
        <strain evidence="3">21D</strain>
    </source>
</reference>
<evidence type="ECO:0000313" key="6">
    <source>
        <dbReference type="Proteomes" id="UP001356080"/>
    </source>
</evidence>
<dbReference type="KEGG" id="vpn:A21D_02152"/>
<dbReference type="PANTHER" id="PTHR30349:SF64">
    <property type="entry name" value="PROPHAGE INTEGRASE INTD-RELATED"/>
    <property type="match status" value="1"/>
</dbReference>
<dbReference type="SUPFAM" id="SSF56349">
    <property type="entry name" value="DNA breaking-rejoining enzymes"/>
    <property type="match status" value="1"/>
</dbReference>
<dbReference type="Proteomes" id="UP000234237">
    <property type="component" value="Chromosome"/>
</dbReference>
<dbReference type="GO" id="GO:0003677">
    <property type="term" value="F:DNA binding"/>
    <property type="evidence" value="ECO:0007669"/>
    <property type="project" value="InterPro"/>
</dbReference>
<dbReference type="CDD" id="cd01189">
    <property type="entry name" value="INT_ICEBs1_C_like"/>
    <property type="match status" value="1"/>
</dbReference>
<dbReference type="Pfam" id="PF00589">
    <property type="entry name" value="Phage_integrase"/>
    <property type="match status" value="1"/>
</dbReference>
<name>A0A2K9IZX3_9BACI</name>
<dbReference type="GO" id="GO:0006310">
    <property type="term" value="P:DNA recombination"/>
    <property type="evidence" value="ECO:0007669"/>
    <property type="project" value="UniProtKB-KW"/>
</dbReference>
<dbReference type="AlphaFoldDB" id="A0A2K9IZX3"/>
<evidence type="ECO:0000256" key="1">
    <source>
        <dbReference type="ARBA" id="ARBA00023172"/>
    </source>
</evidence>
<evidence type="ECO:0000313" key="4">
    <source>
        <dbReference type="EMBL" id="MEF2293165.1"/>
    </source>
</evidence>
<proteinExistence type="predicted"/>
<protein>
    <submittedName>
        <fullName evidence="4">Site-specific integrase</fullName>
    </submittedName>
    <submittedName>
        <fullName evidence="3">Transposase</fullName>
    </submittedName>
</protein>
<organism evidence="3 5">
    <name type="scientific">Virgibacillus dokdonensis</name>
    <dbReference type="NCBI Taxonomy" id="302167"/>
    <lineage>
        <taxon>Bacteria</taxon>
        <taxon>Bacillati</taxon>
        <taxon>Bacillota</taxon>
        <taxon>Bacilli</taxon>
        <taxon>Bacillales</taxon>
        <taxon>Bacillaceae</taxon>
        <taxon>Virgibacillus</taxon>
    </lineage>
</organism>
<reference evidence="5" key="2">
    <citation type="submission" date="2016-11" db="EMBL/GenBank/DDBJ databases">
        <title>Complete genome sequence of Virgibacillus pantothenticus 21D, a halophilic bacterium isolated from the deep hypersaline anoxic basin Discovery in the Mediterranean Sea.</title>
        <authorList>
            <person name="Zeaiter Z."/>
            <person name="Booth J.M."/>
            <person name="Prosdocimi E.M."/>
            <person name="Mapelli F."/>
            <person name="Fusi M."/>
            <person name="Daffonchio D."/>
            <person name="Borin S."/>
            <person name="Crotti E."/>
        </authorList>
    </citation>
    <scope>NUCLEOTIDE SEQUENCE [LARGE SCALE GENOMIC DNA]</scope>
    <source>
        <strain evidence="5">21D</strain>
    </source>
</reference>
<evidence type="ECO:0000313" key="3">
    <source>
        <dbReference type="EMBL" id="AUJ25216.1"/>
    </source>
</evidence>
<dbReference type="InterPro" id="IPR013762">
    <property type="entry name" value="Integrase-like_cat_sf"/>
</dbReference>
<dbReference type="RefSeq" id="WP_101933437.1">
    <property type="nucleotide sequence ID" value="NZ_CP018622.1"/>
</dbReference>
<dbReference type="InterPro" id="IPR050090">
    <property type="entry name" value="Tyrosine_recombinase_XerCD"/>
</dbReference>
<dbReference type="EMBL" id="CP018622">
    <property type="protein sequence ID" value="AUJ25216.1"/>
    <property type="molecule type" value="Genomic_DNA"/>
</dbReference>
<dbReference type="Gene3D" id="1.10.443.10">
    <property type="entry name" value="Intergrase catalytic core"/>
    <property type="match status" value="1"/>
</dbReference>
<evidence type="ECO:0000313" key="5">
    <source>
        <dbReference type="Proteomes" id="UP000234237"/>
    </source>
</evidence>
<feature type="domain" description="Tyr recombinase" evidence="2">
    <location>
        <begin position="16"/>
        <end position="200"/>
    </location>
</feature>
<evidence type="ECO:0000259" key="2">
    <source>
        <dbReference type="PROSITE" id="PS51898"/>
    </source>
</evidence>
<reference evidence="4 6" key="3">
    <citation type="submission" date="2024-01" db="EMBL/GenBank/DDBJ databases">
        <title>Survival strategy associated with biotechnological potential of Virgibacillus dokdonensis T4.6 isolated from salt-fermented shrimp paste.</title>
        <authorList>
            <person name="Doan T.V."/>
            <person name="Quach N.T."/>
            <person name="Phi Q.-T."/>
        </authorList>
    </citation>
    <scope>NUCLEOTIDE SEQUENCE [LARGE SCALE GENOMIC DNA]</scope>
    <source>
        <strain evidence="4 6">T4.6</strain>
    </source>
</reference>
<dbReference type="EMBL" id="JAZHPM010000026">
    <property type="protein sequence ID" value="MEF2293165.1"/>
    <property type="molecule type" value="Genomic_DNA"/>
</dbReference>
<dbReference type="GO" id="GO:0015074">
    <property type="term" value="P:DNA integration"/>
    <property type="evidence" value="ECO:0007669"/>
    <property type="project" value="InterPro"/>
</dbReference>
<dbReference type="PROSITE" id="PS51898">
    <property type="entry name" value="TYR_RECOMBINASE"/>
    <property type="match status" value="1"/>
</dbReference>
<sequence>MVKKKKTVEDLENETDLPKYMEKEELAIFLKTAYKQGLHLDHPIFLTLAYTGIRIGELCTLKESDLQIKNGTYFLNINKTYYNPKKNIKQYELVTPKTKNSVRKIDLDEMVIKVLQELMEFNAKVKEEFADEYYDKGYMFVNTTTYLGYPIYPKVIEQRMKRLLKLANLKNKTISPHTLRHTHTSLLAEAGVSIERIMSL</sequence>
<dbReference type="PANTHER" id="PTHR30349">
    <property type="entry name" value="PHAGE INTEGRASE-RELATED"/>
    <property type="match status" value="1"/>
</dbReference>
<dbReference type="STRING" id="302167.GCA_900166595_00814"/>
<gene>
    <name evidence="3" type="ORF">A21D_02152</name>
    <name evidence="4" type="ORF">V2W34_14280</name>
</gene>
<keyword evidence="1" id="KW-0233">DNA recombination</keyword>